<evidence type="ECO:0000313" key="1">
    <source>
        <dbReference type="EMBL" id="VFJ53443.1"/>
    </source>
</evidence>
<gene>
    <name evidence="1" type="ORF">BECKFW1821B_GA0114236_10152</name>
</gene>
<reference evidence="1" key="1">
    <citation type="submission" date="2019-02" db="EMBL/GenBank/DDBJ databases">
        <authorList>
            <person name="Gruber-Vodicka R. H."/>
            <person name="Seah K. B. B."/>
        </authorList>
    </citation>
    <scope>NUCLEOTIDE SEQUENCE</scope>
    <source>
        <strain evidence="1">BECK_BZ106</strain>
    </source>
</reference>
<organism evidence="1">
    <name type="scientific">Candidatus Kentrum sp. FW</name>
    <dbReference type="NCBI Taxonomy" id="2126338"/>
    <lineage>
        <taxon>Bacteria</taxon>
        <taxon>Pseudomonadati</taxon>
        <taxon>Pseudomonadota</taxon>
        <taxon>Gammaproteobacteria</taxon>
        <taxon>Candidatus Kentrum</taxon>
    </lineage>
</organism>
<dbReference type="EMBL" id="CAADFD010000015">
    <property type="protein sequence ID" value="VFJ53443.1"/>
    <property type="molecule type" value="Genomic_DNA"/>
</dbReference>
<proteinExistence type="predicted"/>
<accession>A0A450SJ32</accession>
<sequence length="140" mass="16298">MELVFLEALENHDLRMWQERSIDTGSAPFRSKVDFAFTPYRTSFKLPYVVLSEAKKEDFDKGWGQCLMALRTTQLLNEKEGYRFELYGIVSSGRIWEFGKYTIDNRFYKTGTYSLEQLDTLLGILNRIFGECGKYATSTP</sequence>
<protein>
    <submittedName>
        <fullName evidence="1">Uncharacterized protein</fullName>
    </submittedName>
</protein>
<dbReference type="AlphaFoldDB" id="A0A450SJ32"/>
<name>A0A450SJ32_9GAMM</name>